<dbReference type="eggNOG" id="KOG1862">
    <property type="taxonomic scope" value="Eukaryota"/>
</dbReference>
<dbReference type="PANTHER" id="PTHR46992">
    <property type="entry name" value="GYF DOMAIN-CONTAINING PROTEIN"/>
    <property type="match status" value="1"/>
</dbReference>
<protein>
    <submittedName>
        <fullName evidence="2">Uncharacterized protein</fullName>
    </submittedName>
</protein>
<dbReference type="PANTHER" id="PTHR46992:SF4">
    <property type="entry name" value="GYF DOMAIN-CONTAINING PROTEIN"/>
    <property type="match status" value="1"/>
</dbReference>
<feature type="region of interest" description="Disordered" evidence="1">
    <location>
        <begin position="1"/>
        <end position="125"/>
    </location>
</feature>
<accession>R0IDP1</accession>
<name>R0IDP1_9BRAS</name>
<sequence length="147" mass="15676">QYSDNLVGEDRRKDRLVVPSHGQESVLLKRPPSSHSSSSHEGLLERMSDAASRTASSYSGVEGGVRRESGAAGNKGLASEPSFSEMLKKSNNMKKVAVESSDTTEGSKGGGGKKKGKKGRQIDPALLGFKVTSSRILMGEIHRADDF</sequence>
<dbReference type="AlphaFoldDB" id="R0IDP1"/>
<reference evidence="3" key="1">
    <citation type="journal article" date="2013" name="Nat. Genet.">
        <title>The Capsella rubella genome and the genomic consequences of rapid mating system evolution.</title>
        <authorList>
            <person name="Slotte T."/>
            <person name="Hazzouri K.M."/>
            <person name="Agren J.A."/>
            <person name="Koenig D."/>
            <person name="Maumus F."/>
            <person name="Guo Y.L."/>
            <person name="Steige K."/>
            <person name="Platts A.E."/>
            <person name="Escobar J.S."/>
            <person name="Newman L.K."/>
            <person name="Wang W."/>
            <person name="Mandakova T."/>
            <person name="Vello E."/>
            <person name="Smith L.M."/>
            <person name="Henz S.R."/>
            <person name="Steffen J."/>
            <person name="Takuno S."/>
            <person name="Brandvain Y."/>
            <person name="Coop G."/>
            <person name="Andolfatto P."/>
            <person name="Hu T.T."/>
            <person name="Blanchette M."/>
            <person name="Clark R.M."/>
            <person name="Quesneville H."/>
            <person name="Nordborg M."/>
            <person name="Gaut B.S."/>
            <person name="Lysak M.A."/>
            <person name="Jenkins J."/>
            <person name="Grimwood J."/>
            <person name="Chapman J."/>
            <person name="Prochnik S."/>
            <person name="Shu S."/>
            <person name="Rokhsar D."/>
            <person name="Schmutz J."/>
            <person name="Weigel D."/>
            <person name="Wright S.I."/>
        </authorList>
    </citation>
    <scope>NUCLEOTIDE SEQUENCE [LARGE SCALE GENOMIC DNA]</scope>
    <source>
        <strain evidence="3">cv. Monte Gargano</strain>
    </source>
</reference>
<proteinExistence type="predicted"/>
<dbReference type="EMBL" id="KB870805">
    <property type="protein sequence ID" value="EOA40619.1"/>
    <property type="molecule type" value="Genomic_DNA"/>
</dbReference>
<gene>
    <name evidence="2" type="ORF">CARUB_v100121411mg</name>
</gene>
<evidence type="ECO:0000313" key="2">
    <source>
        <dbReference type="EMBL" id="EOA40619.1"/>
    </source>
</evidence>
<evidence type="ECO:0000256" key="1">
    <source>
        <dbReference type="SAM" id="MobiDB-lite"/>
    </source>
</evidence>
<feature type="non-terminal residue" evidence="2">
    <location>
        <position position="1"/>
    </location>
</feature>
<organism evidence="2 3">
    <name type="scientific">Capsella rubella</name>
    <dbReference type="NCBI Taxonomy" id="81985"/>
    <lineage>
        <taxon>Eukaryota</taxon>
        <taxon>Viridiplantae</taxon>
        <taxon>Streptophyta</taxon>
        <taxon>Embryophyta</taxon>
        <taxon>Tracheophyta</taxon>
        <taxon>Spermatophyta</taxon>
        <taxon>Magnoliopsida</taxon>
        <taxon>eudicotyledons</taxon>
        <taxon>Gunneridae</taxon>
        <taxon>Pentapetalae</taxon>
        <taxon>rosids</taxon>
        <taxon>malvids</taxon>
        <taxon>Brassicales</taxon>
        <taxon>Brassicaceae</taxon>
        <taxon>Camelineae</taxon>
        <taxon>Capsella</taxon>
    </lineage>
</organism>
<keyword evidence="3" id="KW-1185">Reference proteome</keyword>
<dbReference type="STRING" id="81985.R0IDP1"/>
<dbReference type="Proteomes" id="UP000029121">
    <property type="component" value="Unassembled WGS sequence"/>
</dbReference>
<evidence type="ECO:0000313" key="3">
    <source>
        <dbReference type="Proteomes" id="UP000029121"/>
    </source>
</evidence>